<dbReference type="Pfam" id="PF03203">
    <property type="entry name" value="MerC"/>
    <property type="match status" value="1"/>
</dbReference>
<dbReference type="RefSeq" id="WP_142944301.1">
    <property type="nucleotide sequence ID" value="NZ_VIKR01000007.1"/>
</dbReference>
<organism evidence="2 3">
    <name type="scientific">Aliikangiella marina</name>
    <dbReference type="NCBI Taxonomy" id="1712262"/>
    <lineage>
        <taxon>Bacteria</taxon>
        <taxon>Pseudomonadati</taxon>
        <taxon>Pseudomonadota</taxon>
        <taxon>Gammaproteobacteria</taxon>
        <taxon>Oceanospirillales</taxon>
        <taxon>Pleioneaceae</taxon>
        <taxon>Aliikangiella</taxon>
    </lineage>
</organism>
<dbReference type="GO" id="GO:0015097">
    <property type="term" value="F:mercury ion transmembrane transporter activity"/>
    <property type="evidence" value="ECO:0007669"/>
    <property type="project" value="InterPro"/>
</dbReference>
<dbReference type="EMBL" id="VIKR01000007">
    <property type="protein sequence ID" value="TQV71084.1"/>
    <property type="molecule type" value="Genomic_DNA"/>
</dbReference>
<name>A0A545T1J8_9GAMM</name>
<feature type="transmembrane region" description="Helical" evidence="1">
    <location>
        <begin position="72"/>
        <end position="96"/>
    </location>
</feature>
<proteinExistence type="predicted"/>
<sequence length="128" mass="13896">MKSFQSLSDKSAIGLSLLCLLHCLGIPLLLVIAPSIAILQLNDELFHLWMVLAVLPISIYAVTSGCKKHKKFYLMGVVGCGLLFLVLALSVGALFLGKTGEVILTTIGSLVIAYGHFKNFRYSQRVSN</sequence>
<accession>A0A545T1J8</accession>
<dbReference type="AlphaFoldDB" id="A0A545T1J8"/>
<evidence type="ECO:0000256" key="1">
    <source>
        <dbReference type="SAM" id="Phobius"/>
    </source>
</evidence>
<feature type="transmembrane region" description="Helical" evidence="1">
    <location>
        <begin position="45"/>
        <end position="63"/>
    </location>
</feature>
<dbReference type="GO" id="GO:0016020">
    <property type="term" value="C:membrane"/>
    <property type="evidence" value="ECO:0007669"/>
    <property type="project" value="InterPro"/>
</dbReference>
<dbReference type="OrthoDB" id="34373at2"/>
<feature type="transmembrane region" description="Helical" evidence="1">
    <location>
        <begin position="12"/>
        <end position="39"/>
    </location>
</feature>
<reference evidence="2 3" key="1">
    <citation type="submission" date="2019-06" db="EMBL/GenBank/DDBJ databases">
        <title>Draft genome of Aliikangiella marina GYP-15.</title>
        <authorList>
            <person name="Wang G."/>
        </authorList>
    </citation>
    <scope>NUCLEOTIDE SEQUENCE [LARGE SCALE GENOMIC DNA]</scope>
    <source>
        <strain evidence="2 3">GYP-15</strain>
    </source>
</reference>
<evidence type="ECO:0000313" key="3">
    <source>
        <dbReference type="Proteomes" id="UP000317839"/>
    </source>
</evidence>
<dbReference type="Proteomes" id="UP000317839">
    <property type="component" value="Unassembled WGS sequence"/>
</dbReference>
<dbReference type="InterPro" id="IPR004891">
    <property type="entry name" value="Mercury-R_MerC"/>
</dbReference>
<gene>
    <name evidence="2" type="ORF">FLL45_22415</name>
</gene>
<keyword evidence="1" id="KW-0472">Membrane</keyword>
<protein>
    <submittedName>
        <fullName evidence="2">MerC domain-containing protein</fullName>
    </submittedName>
</protein>
<keyword evidence="3" id="KW-1185">Reference proteome</keyword>
<keyword evidence="1" id="KW-0812">Transmembrane</keyword>
<feature type="transmembrane region" description="Helical" evidence="1">
    <location>
        <begin position="102"/>
        <end position="120"/>
    </location>
</feature>
<comment type="caution">
    <text evidence="2">The sequence shown here is derived from an EMBL/GenBank/DDBJ whole genome shotgun (WGS) entry which is preliminary data.</text>
</comment>
<keyword evidence="1" id="KW-1133">Transmembrane helix</keyword>
<evidence type="ECO:0000313" key="2">
    <source>
        <dbReference type="EMBL" id="TQV71084.1"/>
    </source>
</evidence>